<dbReference type="InterPro" id="IPR011706">
    <property type="entry name" value="Cu-oxidase_C"/>
</dbReference>
<keyword evidence="1" id="KW-0479">Metal-binding</keyword>
<dbReference type="AlphaFoldDB" id="A0A494YV02"/>
<evidence type="ECO:0000313" key="8">
    <source>
        <dbReference type="Proteomes" id="UP000281813"/>
    </source>
</evidence>
<keyword evidence="8" id="KW-1185">Reference proteome</keyword>
<evidence type="ECO:0000256" key="2">
    <source>
        <dbReference type="ARBA" id="ARBA00023002"/>
    </source>
</evidence>
<protein>
    <submittedName>
        <fullName evidence="7">Multicopper oxidase family protein</fullName>
    </submittedName>
</protein>
<dbReference type="GO" id="GO:0005507">
    <property type="term" value="F:copper ion binding"/>
    <property type="evidence" value="ECO:0007669"/>
    <property type="project" value="InterPro"/>
</dbReference>
<proteinExistence type="predicted"/>
<dbReference type="InterPro" id="IPR008972">
    <property type="entry name" value="Cupredoxin"/>
</dbReference>
<dbReference type="Pfam" id="PF07731">
    <property type="entry name" value="Cu-oxidase_2"/>
    <property type="match status" value="2"/>
</dbReference>
<dbReference type="EMBL" id="RBZO01000024">
    <property type="protein sequence ID" value="RKQ14008.1"/>
    <property type="molecule type" value="Genomic_DNA"/>
</dbReference>
<dbReference type="CDD" id="cd13861">
    <property type="entry name" value="CuRO_1_CumA_like"/>
    <property type="match status" value="1"/>
</dbReference>
<feature type="domain" description="Plastocyanin-like" evidence="5">
    <location>
        <begin position="231"/>
        <end position="353"/>
    </location>
</feature>
<name>A0A494YV02_9BACI</name>
<feature type="chain" id="PRO_5039310315" evidence="4">
    <location>
        <begin position="19"/>
        <end position="531"/>
    </location>
</feature>
<reference evidence="7 8" key="1">
    <citation type="journal article" date="2015" name="Antonie Van Leeuwenhoek">
        <title>Oceanobacillus bengalensis sp. nov., a bacterium isolated from seawater of the Bay of Bengal.</title>
        <authorList>
            <person name="Yongchang O."/>
            <person name="Xiang W."/>
            <person name="Wang G."/>
        </authorList>
    </citation>
    <scope>NUCLEOTIDE SEQUENCE [LARGE SCALE GENOMIC DNA]</scope>
    <source>
        <strain evidence="7 8">MCCC 1K00260</strain>
    </source>
</reference>
<evidence type="ECO:0000256" key="4">
    <source>
        <dbReference type="SAM" id="SignalP"/>
    </source>
</evidence>
<dbReference type="PROSITE" id="PS00080">
    <property type="entry name" value="MULTICOPPER_OXIDASE2"/>
    <property type="match status" value="1"/>
</dbReference>
<dbReference type="PROSITE" id="PS00079">
    <property type="entry name" value="MULTICOPPER_OXIDASE1"/>
    <property type="match status" value="1"/>
</dbReference>
<dbReference type="InterPro" id="IPR002355">
    <property type="entry name" value="Cu_oxidase_Cu_BS"/>
</dbReference>
<evidence type="ECO:0000259" key="6">
    <source>
        <dbReference type="Pfam" id="PF07732"/>
    </source>
</evidence>
<dbReference type="SUPFAM" id="SSF49503">
    <property type="entry name" value="Cupredoxins"/>
    <property type="match status" value="3"/>
</dbReference>
<dbReference type="InterPro" id="IPR033138">
    <property type="entry name" value="Cu_oxidase_CS"/>
</dbReference>
<comment type="caution">
    <text evidence="7">The sequence shown here is derived from an EMBL/GenBank/DDBJ whole genome shotgun (WGS) entry which is preliminary data.</text>
</comment>
<evidence type="ECO:0000259" key="5">
    <source>
        <dbReference type="Pfam" id="PF07731"/>
    </source>
</evidence>
<sequence>MKKFIISSLLISIIAILAACTDQSNGSNAEKDETSNSEGTVSEVVQVKTENFDGKKINEFNLTAQEAEWELSSDKTITAWTYNGTVPGEQIRVKQGEVVKVNLTNELEEPVSIHWHGIPVPNTQDGIPGVTQDAVLPGETYTYEFIANDPGTYWYHSHQNGVEQLDKGLYGTIIVESEDDADVDRDYTLVLDEWESGSHEENDMNMDGMDHGDMGDMDSMEDMEHNGMDMESSDMSDMMAHDMSSYDIFTINGKTYENNEPLFVKEGETVKLRFVNAGYMAHQIHIPVDYKVTHVDGQKVNNPQIIAGSVIEVAPGERVDVEFVADGSGDFTIDCHGEMEAAQDMKMDIVYEDGNGQKAEHFLTPDIVDITKLGEKTESQFNLNDNFDVEYEMELNTAMSSEEEMGMVWTINGATYPDVPPIEVDKGDKVKVTLTNNSMDKADHPMHLHGHFFQILSKNGEELQGSPIIKDTLNVKYGETYEVAFVADNPGNWLFHCHDLHHASSGMVTTVEYNNFEPFYTDTGRVDNQPE</sequence>
<keyword evidence="2" id="KW-0560">Oxidoreductase</keyword>
<dbReference type="OrthoDB" id="9757546at2"/>
<feature type="domain" description="Plastocyanin-like" evidence="5">
    <location>
        <begin position="397"/>
        <end position="514"/>
    </location>
</feature>
<organism evidence="7 8">
    <name type="scientific">Oceanobacillus bengalensis</name>
    <dbReference type="NCBI Taxonomy" id="1435466"/>
    <lineage>
        <taxon>Bacteria</taxon>
        <taxon>Bacillati</taxon>
        <taxon>Bacillota</taxon>
        <taxon>Bacilli</taxon>
        <taxon>Bacillales</taxon>
        <taxon>Bacillaceae</taxon>
        <taxon>Oceanobacillus</taxon>
    </lineage>
</organism>
<dbReference type="PANTHER" id="PTHR11709:SF394">
    <property type="entry name" value="FI03373P-RELATED"/>
    <property type="match status" value="1"/>
</dbReference>
<feature type="domain" description="Plastocyanin-like" evidence="6">
    <location>
        <begin position="65"/>
        <end position="178"/>
    </location>
</feature>
<dbReference type="GO" id="GO:0016491">
    <property type="term" value="F:oxidoreductase activity"/>
    <property type="evidence" value="ECO:0007669"/>
    <property type="project" value="UniProtKB-KW"/>
</dbReference>
<dbReference type="InterPro" id="IPR011707">
    <property type="entry name" value="Cu-oxidase-like_N"/>
</dbReference>
<dbReference type="Pfam" id="PF07732">
    <property type="entry name" value="Cu-oxidase_3"/>
    <property type="match status" value="1"/>
</dbReference>
<evidence type="ECO:0000256" key="1">
    <source>
        <dbReference type="ARBA" id="ARBA00022723"/>
    </source>
</evidence>
<evidence type="ECO:0000313" key="7">
    <source>
        <dbReference type="EMBL" id="RKQ14008.1"/>
    </source>
</evidence>
<dbReference type="InterPro" id="IPR045087">
    <property type="entry name" value="Cu-oxidase_fam"/>
</dbReference>
<gene>
    <name evidence="7" type="ORF">D8M05_14170</name>
</gene>
<dbReference type="PROSITE" id="PS51257">
    <property type="entry name" value="PROKAR_LIPOPROTEIN"/>
    <property type="match status" value="1"/>
</dbReference>
<dbReference type="RefSeq" id="WP_121132916.1">
    <property type="nucleotide sequence ID" value="NZ_JBHUFK010000018.1"/>
</dbReference>
<keyword evidence="3" id="KW-0186">Copper</keyword>
<evidence type="ECO:0000256" key="3">
    <source>
        <dbReference type="ARBA" id="ARBA00023008"/>
    </source>
</evidence>
<dbReference type="CDD" id="cd04202">
    <property type="entry name" value="CuRO_D2_2dMcoN_like"/>
    <property type="match status" value="1"/>
</dbReference>
<feature type="signal peptide" evidence="4">
    <location>
        <begin position="1"/>
        <end position="18"/>
    </location>
</feature>
<keyword evidence="4" id="KW-0732">Signal</keyword>
<accession>A0A494YV02</accession>
<dbReference type="Proteomes" id="UP000281813">
    <property type="component" value="Unassembled WGS sequence"/>
</dbReference>
<dbReference type="PANTHER" id="PTHR11709">
    <property type="entry name" value="MULTI-COPPER OXIDASE"/>
    <property type="match status" value="1"/>
</dbReference>
<dbReference type="Gene3D" id="2.60.40.420">
    <property type="entry name" value="Cupredoxins - blue copper proteins"/>
    <property type="match status" value="3"/>
</dbReference>